<dbReference type="EMBL" id="CAJVQC010140471">
    <property type="protein sequence ID" value="CAG8843957.1"/>
    <property type="molecule type" value="Genomic_DNA"/>
</dbReference>
<keyword evidence="2" id="KW-1185">Reference proteome</keyword>
<reference evidence="1" key="1">
    <citation type="submission" date="2021-06" db="EMBL/GenBank/DDBJ databases">
        <authorList>
            <person name="Kallberg Y."/>
            <person name="Tangrot J."/>
            <person name="Rosling A."/>
        </authorList>
    </citation>
    <scope>NUCLEOTIDE SEQUENCE</scope>
    <source>
        <strain evidence="1">MA461A</strain>
    </source>
</reference>
<evidence type="ECO:0000313" key="1">
    <source>
        <dbReference type="EMBL" id="CAG8843957.1"/>
    </source>
</evidence>
<evidence type="ECO:0000313" key="2">
    <source>
        <dbReference type="Proteomes" id="UP000789920"/>
    </source>
</evidence>
<dbReference type="Proteomes" id="UP000789920">
    <property type="component" value="Unassembled WGS sequence"/>
</dbReference>
<accession>A0ACA9SMB6</accession>
<protein>
    <submittedName>
        <fullName evidence="1">5953_t:CDS:1</fullName>
    </submittedName>
</protein>
<name>A0ACA9SMB6_9GLOM</name>
<organism evidence="1 2">
    <name type="scientific">Racocetra persica</name>
    <dbReference type="NCBI Taxonomy" id="160502"/>
    <lineage>
        <taxon>Eukaryota</taxon>
        <taxon>Fungi</taxon>
        <taxon>Fungi incertae sedis</taxon>
        <taxon>Mucoromycota</taxon>
        <taxon>Glomeromycotina</taxon>
        <taxon>Glomeromycetes</taxon>
        <taxon>Diversisporales</taxon>
        <taxon>Gigasporaceae</taxon>
        <taxon>Racocetra</taxon>
    </lineage>
</organism>
<comment type="caution">
    <text evidence="1">The sequence shown here is derived from an EMBL/GenBank/DDBJ whole genome shotgun (WGS) entry which is preliminary data.</text>
</comment>
<feature type="non-terminal residue" evidence="1">
    <location>
        <position position="1"/>
    </location>
</feature>
<proteinExistence type="predicted"/>
<gene>
    <name evidence="1" type="ORF">RPERSI_LOCUS33003</name>
</gene>
<sequence>WYHPEMWKIWAHASNSKINILWSTMAIESHWRVIPHQIDRLQLLYDERYITKWHEDFQAE</sequence>